<dbReference type="PANTHER" id="PTHR43877:SF1">
    <property type="entry name" value="ACETYLTRANSFERASE"/>
    <property type="match status" value="1"/>
</dbReference>
<dbReference type="EMBL" id="SRJD01000012">
    <property type="protein sequence ID" value="TGA97687.1"/>
    <property type="molecule type" value="Genomic_DNA"/>
</dbReference>
<dbReference type="SUPFAM" id="SSF55729">
    <property type="entry name" value="Acyl-CoA N-acyltransferases (Nat)"/>
    <property type="match status" value="1"/>
</dbReference>
<evidence type="ECO:0000313" key="4">
    <source>
        <dbReference type="EMBL" id="TGA97687.1"/>
    </source>
</evidence>
<protein>
    <submittedName>
        <fullName evidence="4">GNAT family N-acetyltransferase</fullName>
    </submittedName>
</protein>
<dbReference type="Gene3D" id="3.40.630.30">
    <property type="match status" value="1"/>
</dbReference>
<dbReference type="OrthoDB" id="9789603at2"/>
<dbReference type="AlphaFoldDB" id="A0A4Z0GN08"/>
<dbReference type="InterPro" id="IPR000182">
    <property type="entry name" value="GNAT_dom"/>
</dbReference>
<evidence type="ECO:0000256" key="1">
    <source>
        <dbReference type="ARBA" id="ARBA00022679"/>
    </source>
</evidence>
<dbReference type="InterPro" id="IPR050832">
    <property type="entry name" value="Bact_Acetyltransf"/>
</dbReference>
<organism evidence="4 5">
    <name type="scientific">Sporolactobacillus shoreae</name>
    <dbReference type="NCBI Taxonomy" id="1465501"/>
    <lineage>
        <taxon>Bacteria</taxon>
        <taxon>Bacillati</taxon>
        <taxon>Bacillota</taxon>
        <taxon>Bacilli</taxon>
        <taxon>Bacillales</taxon>
        <taxon>Sporolactobacillaceae</taxon>
        <taxon>Sporolactobacillus</taxon>
    </lineage>
</organism>
<dbReference type="PANTHER" id="PTHR43877">
    <property type="entry name" value="AMINOALKYLPHOSPHONATE N-ACETYLTRANSFERASE-RELATED-RELATED"/>
    <property type="match status" value="1"/>
</dbReference>
<evidence type="ECO:0000256" key="2">
    <source>
        <dbReference type="ARBA" id="ARBA00023315"/>
    </source>
</evidence>
<gene>
    <name evidence="4" type="ORF">E4665_11330</name>
</gene>
<dbReference type="Proteomes" id="UP000298347">
    <property type="component" value="Unassembled WGS sequence"/>
</dbReference>
<dbReference type="GO" id="GO:0016747">
    <property type="term" value="F:acyltransferase activity, transferring groups other than amino-acyl groups"/>
    <property type="evidence" value="ECO:0007669"/>
    <property type="project" value="InterPro"/>
</dbReference>
<dbReference type="RefSeq" id="WP_135348897.1">
    <property type="nucleotide sequence ID" value="NZ_SRJD01000012.1"/>
</dbReference>
<name>A0A4Z0GN08_9BACL</name>
<dbReference type="Pfam" id="PF00583">
    <property type="entry name" value="Acetyltransf_1"/>
    <property type="match status" value="1"/>
</dbReference>
<feature type="domain" description="N-acetyltransferase" evidence="3">
    <location>
        <begin position="1"/>
        <end position="141"/>
    </location>
</feature>
<comment type="caution">
    <text evidence="4">The sequence shown here is derived from an EMBL/GenBank/DDBJ whole genome shotgun (WGS) entry which is preliminary data.</text>
</comment>
<dbReference type="CDD" id="cd04301">
    <property type="entry name" value="NAT_SF"/>
    <property type="match status" value="1"/>
</dbReference>
<keyword evidence="2" id="KW-0012">Acyltransferase</keyword>
<keyword evidence="5" id="KW-1185">Reference proteome</keyword>
<dbReference type="PROSITE" id="PS51186">
    <property type="entry name" value="GNAT"/>
    <property type="match status" value="1"/>
</dbReference>
<accession>A0A4Z0GN08</accession>
<sequence>MIRTARVSDFEELSELCLQLGYEVNKEEIKKRLQYILENKDHAIFVYEDKNGLVSGWAHIFGKHLLEGVYAELGGIVVDTGHRRQGIGKMLINECEKWSTEQGYSEIRVRSGGQREKAHQFYSQIGYENTKWQKVFRRSLN</sequence>
<reference evidence="4 5" key="1">
    <citation type="journal article" date="2015" name="Int. J. Syst. Evol. Microbiol.">
        <title>Sporolactobacillus shoreae sp. nov. and Sporolactobacillus spathodeae sp. nov., two spore-forming lactic acid bacteria isolated from tree barks in Thailand.</title>
        <authorList>
            <person name="Thamacharoensuk T."/>
            <person name="Kitahara M."/>
            <person name="Ohkuma M."/>
            <person name="Thongchul N."/>
            <person name="Tanasupawat S."/>
        </authorList>
    </citation>
    <scope>NUCLEOTIDE SEQUENCE [LARGE SCALE GENOMIC DNA]</scope>
    <source>
        <strain evidence="4 5">BK92</strain>
    </source>
</reference>
<proteinExistence type="predicted"/>
<evidence type="ECO:0000313" key="5">
    <source>
        <dbReference type="Proteomes" id="UP000298347"/>
    </source>
</evidence>
<evidence type="ECO:0000259" key="3">
    <source>
        <dbReference type="PROSITE" id="PS51186"/>
    </source>
</evidence>
<keyword evidence="1 4" id="KW-0808">Transferase</keyword>
<dbReference type="InterPro" id="IPR016181">
    <property type="entry name" value="Acyl_CoA_acyltransferase"/>
</dbReference>